<gene>
    <name evidence="8" type="ordered locus">Bfae_05650</name>
</gene>
<dbReference type="HOGENOM" id="CLU_009281_3_0_11"/>
<evidence type="ECO:0000313" key="8">
    <source>
        <dbReference type="EMBL" id="ACU84431.1"/>
    </source>
</evidence>
<dbReference type="Gene3D" id="3.30.420.40">
    <property type="match status" value="2"/>
</dbReference>
<dbReference type="InterPro" id="IPR018485">
    <property type="entry name" value="FGGY_C"/>
</dbReference>
<keyword evidence="2" id="KW-0859">Xylose metabolism</keyword>
<dbReference type="PATRIC" id="fig|446465.5.peg.552"/>
<evidence type="ECO:0000259" key="7">
    <source>
        <dbReference type="Pfam" id="PF02782"/>
    </source>
</evidence>
<evidence type="ECO:0000256" key="1">
    <source>
        <dbReference type="ARBA" id="ARBA00009156"/>
    </source>
</evidence>
<dbReference type="AlphaFoldDB" id="C7MI05"/>
<dbReference type="GO" id="GO:0016301">
    <property type="term" value="F:kinase activity"/>
    <property type="evidence" value="ECO:0007669"/>
    <property type="project" value="UniProtKB-KW"/>
</dbReference>
<evidence type="ECO:0000256" key="5">
    <source>
        <dbReference type="SAM" id="MobiDB-lite"/>
    </source>
</evidence>
<organism evidence="8 9">
    <name type="scientific">Brachybacterium faecium (strain ATCC 43885 / DSM 4810 / JCM 11609 / LMG 19847 / NBRC 14762 / NCIMB 9860 / 6-10)</name>
    <dbReference type="NCBI Taxonomy" id="446465"/>
    <lineage>
        <taxon>Bacteria</taxon>
        <taxon>Bacillati</taxon>
        <taxon>Actinomycetota</taxon>
        <taxon>Actinomycetes</taxon>
        <taxon>Micrococcales</taxon>
        <taxon>Dermabacteraceae</taxon>
        <taxon>Brachybacterium</taxon>
    </lineage>
</organism>
<keyword evidence="9" id="KW-1185">Reference proteome</keyword>
<evidence type="ECO:0000259" key="6">
    <source>
        <dbReference type="Pfam" id="PF00370"/>
    </source>
</evidence>
<dbReference type="SUPFAM" id="SSF53067">
    <property type="entry name" value="Actin-like ATPase domain"/>
    <property type="match status" value="2"/>
</dbReference>
<evidence type="ECO:0000256" key="4">
    <source>
        <dbReference type="ARBA" id="ARBA00022777"/>
    </source>
</evidence>
<dbReference type="EMBL" id="CP001643">
    <property type="protein sequence ID" value="ACU84431.1"/>
    <property type="molecule type" value="Genomic_DNA"/>
</dbReference>
<feature type="compositionally biased region" description="Low complexity" evidence="5">
    <location>
        <begin position="108"/>
        <end position="120"/>
    </location>
</feature>
<protein>
    <submittedName>
        <fullName evidence="8">Pentulose/hexulose kinase</fullName>
    </submittedName>
</protein>
<dbReference type="Pfam" id="PF02782">
    <property type="entry name" value="FGGY_C"/>
    <property type="match status" value="1"/>
</dbReference>
<dbReference type="PIRSF" id="PIRSF000538">
    <property type="entry name" value="GlpK"/>
    <property type="match status" value="1"/>
</dbReference>
<accession>C7MI05</accession>
<comment type="similarity">
    <text evidence="1">Belongs to the FGGY kinase family.</text>
</comment>
<keyword evidence="3" id="KW-0808">Transferase</keyword>
<dbReference type="PANTHER" id="PTHR43095">
    <property type="entry name" value="SUGAR KINASE"/>
    <property type="match status" value="1"/>
</dbReference>
<feature type="domain" description="Carbohydrate kinase FGGY N-terminal" evidence="6">
    <location>
        <begin position="5"/>
        <end position="82"/>
    </location>
</feature>
<feature type="domain" description="Carbohydrate kinase FGGY C-terminal" evidence="7">
    <location>
        <begin position="295"/>
        <end position="485"/>
    </location>
</feature>
<keyword evidence="4 8" id="KW-0418">Kinase</keyword>
<proteinExistence type="inferred from homology"/>
<dbReference type="Pfam" id="PF00370">
    <property type="entry name" value="FGGY_N"/>
    <property type="match status" value="2"/>
</dbReference>
<keyword evidence="2" id="KW-0119">Carbohydrate metabolism</keyword>
<dbReference type="OrthoDB" id="9782710at2"/>
<dbReference type="KEGG" id="bfa:Bfae_05650"/>
<feature type="domain" description="Carbohydrate kinase FGGY N-terminal" evidence="6">
    <location>
        <begin position="126"/>
        <end position="284"/>
    </location>
</feature>
<dbReference type="Proteomes" id="UP000001919">
    <property type="component" value="Chromosome"/>
</dbReference>
<dbReference type="eggNOG" id="COG1070">
    <property type="taxonomic scope" value="Bacteria"/>
</dbReference>
<evidence type="ECO:0000313" key="9">
    <source>
        <dbReference type="Proteomes" id="UP000001919"/>
    </source>
</evidence>
<dbReference type="GO" id="GO:0042732">
    <property type="term" value="P:D-xylose metabolic process"/>
    <property type="evidence" value="ECO:0007669"/>
    <property type="project" value="UniProtKB-KW"/>
</dbReference>
<dbReference type="PANTHER" id="PTHR43095:SF5">
    <property type="entry name" value="XYLULOSE KINASE"/>
    <property type="match status" value="1"/>
</dbReference>
<dbReference type="InterPro" id="IPR043129">
    <property type="entry name" value="ATPase_NBD"/>
</dbReference>
<feature type="region of interest" description="Disordered" evidence="5">
    <location>
        <begin position="88"/>
        <end position="124"/>
    </location>
</feature>
<sequence length="531" mass="52999">MTGLLCLDLGTTSAKAALLDLSGRTLAAASAEYPTRHTADGGAEQDPADWVRAARTAIARTLPPAAGVAALCLTGQMQDLVLEGELDADSAPSVPTPAAGSDPTPSVDSAGSPAAGSAADPARDPAVHPAVLYTDLRAGAETAQLRTALARDGVDWDALAGNLQDASSCAAMFHRLARHRPESVARARGLTFGPAGHLAHVLGAGLHCDPTTAAATGLLDARTRDWAPAVARAAGIDPALLPRLTRAAGEVVGRTGPSADALLGLPGGVPIVLAPGDAGAATLGITGFRPGQDHASLGTSGWIASVRSAPAEVEVDGASHRLALGGGATLHICAILAAGAAAAWAREAYLGGADGEEADRLLAAREAEHGRGPTGLLVLPSLGGERFPVRDGALRGAVLGIDAATSPVDLYAATLEGVALALSHALDPADAGQVPPDADRVLPVVGGGAASTPWRRILADVTGRPVLQADGSDATLLGAGIAGAEALGLDHGLTPLLEQGGEVTTPDPAAAEAYAALRPAHRRLYDTAAQY</sequence>
<reference evidence="8 9" key="1">
    <citation type="journal article" date="2009" name="Stand. Genomic Sci.">
        <title>Complete genome sequence of Brachybacterium faecium type strain (Schefferle 6-10).</title>
        <authorList>
            <person name="Lapidus A."/>
            <person name="Pukall R."/>
            <person name="Labuttii K."/>
            <person name="Copeland A."/>
            <person name="Del Rio T.G."/>
            <person name="Nolan M."/>
            <person name="Chen F."/>
            <person name="Lucas S."/>
            <person name="Tice H."/>
            <person name="Cheng J.F."/>
            <person name="Bruce D."/>
            <person name="Goodwin L."/>
            <person name="Pitluck S."/>
            <person name="Rohde M."/>
            <person name="Goker M."/>
            <person name="Pati A."/>
            <person name="Ivanova N."/>
            <person name="Mavrommatis K."/>
            <person name="Chen A."/>
            <person name="Palaniappan K."/>
            <person name="D'haeseleer P."/>
            <person name="Chain P."/>
            <person name="Bristow J."/>
            <person name="Eisen J.A."/>
            <person name="Markowitz V."/>
            <person name="Hugenholtz P."/>
            <person name="Kyrpides N.C."/>
            <person name="Klenk H.P."/>
        </authorList>
    </citation>
    <scope>NUCLEOTIDE SEQUENCE [LARGE SCALE GENOMIC DNA]</scope>
    <source>
        <strain evidence="9">ATCC 43885 / DSM 4810 / JCM 11609 / LMG 19847 / NBRC 14762 / NCIMB 9860 / 6-10</strain>
    </source>
</reference>
<dbReference type="InterPro" id="IPR000577">
    <property type="entry name" value="Carb_kinase_FGGY"/>
</dbReference>
<dbReference type="InterPro" id="IPR018484">
    <property type="entry name" value="FGGY_N"/>
</dbReference>
<dbReference type="InterPro" id="IPR050406">
    <property type="entry name" value="FGGY_Carb_Kinase"/>
</dbReference>
<evidence type="ECO:0000256" key="2">
    <source>
        <dbReference type="ARBA" id="ARBA00022629"/>
    </source>
</evidence>
<evidence type="ECO:0000256" key="3">
    <source>
        <dbReference type="ARBA" id="ARBA00022679"/>
    </source>
</evidence>
<name>C7MI05_BRAFD</name>
<dbReference type="STRING" id="446465.Bfae_05650"/>